<name>A0A4S3JKS8_9EURO</name>
<reference evidence="1 2" key="1">
    <citation type="submission" date="2019-03" db="EMBL/GenBank/DDBJ databases">
        <title>The genome sequence of a newly discovered highly antifungal drug resistant Aspergillus species, Aspergillus tanneri NIH 1004.</title>
        <authorList>
            <person name="Mounaud S."/>
            <person name="Singh I."/>
            <person name="Joardar V."/>
            <person name="Pakala S."/>
            <person name="Pakala S."/>
            <person name="Venepally P."/>
            <person name="Hoover J."/>
            <person name="Nierman W."/>
            <person name="Chung J."/>
            <person name="Losada L."/>
        </authorList>
    </citation>
    <scope>NUCLEOTIDE SEQUENCE [LARGE SCALE GENOMIC DNA]</scope>
    <source>
        <strain evidence="1 2">NIH1004</strain>
    </source>
</reference>
<dbReference type="EMBL" id="SOSA01000166">
    <property type="protein sequence ID" value="THC95248.1"/>
    <property type="molecule type" value="Genomic_DNA"/>
</dbReference>
<evidence type="ECO:0000313" key="1">
    <source>
        <dbReference type="EMBL" id="THC95248.1"/>
    </source>
</evidence>
<gene>
    <name evidence="1" type="ORF">EYZ11_005287</name>
</gene>
<organism evidence="1 2">
    <name type="scientific">Aspergillus tanneri</name>
    <dbReference type="NCBI Taxonomy" id="1220188"/>
    <lineage>
        <taxon>Eukaryota</taxon>
        <taxon>Fungi</taxon>
        <taxon>Dikarya</taxon>
        <taxon>Ascomycota</taxon>
        <taxon>Pezizomycotina</taxon>
        <taxon>Eurotiomycetes</taxon>
        <taxon>Eurotiomycetidae</taxon>
        <taxon>Eurotiales</taxon>
        <taxon>Aspergillaceae</taxon>
        <taxon>Aspergillus</taxon>
        <taxon>Aspergillus subgen. Circumdati</taxon>
    </lineage>
</organism>
<dbReference type="Proteomes" id="UP000308092">
    <property type="component" value="Unassembled WGS sequence"/>
</dbReference>
<proteinExistence type="predicted"/>
<keyword evidence="2" id="KW-1185">Reference proteome</keyword>
<evidence type="ECO:0000313" key="2">
    <source>
        <dbReference type="Proteomes" id="UP000308092"/>
    </source>
</evidence>
<comment type="caution">
    <text evidence="1">The sequence shown here is derived from an EMBL/GenBank/DDBJ whole genome shotgun (WGS) entry which is preliminary data.</text>
</comment>
<protein>
    <submittedName>
        <fullName evidence="1">Uncharacterized protein</fullName>
    </submittedName>
</protein>
<dbReference type="VEuPathDB" id="FungiDB:EYZ11_005287"/>
<accession>A0A4S3JKS8</accession>
<sequence length="10" mass="1220">MPPNFKLQVF</sequence>